<proteinExistence type="predicted"/>
<organism evidence="1 2">
    <name type="scientific">Diversispora eburnea</name>
    <dbReference type="NCBI Taxonomy" id="1213867"/>
    <lineage>
        <taxon>Eukaryota</taxon>
        <taxon>Fungi</taxon>
        <taxon>Fungi incertae sedis</taxon>
        <taxon>Mucoromycota</taxon>
        <taxon>Glomeromycotina</taxon>
        <taxon>Glomeromycetes</taxon>
        <taxon>Diversisporales</taxon>
        <taxon>Diversisporaceae</taxon>
        <taxon>Diversispora</taxon>
    </lineage>
</organism>
<name>A0A9N9ADN6_9GLOM</name>
<dbReference type="Proteomes" id="UP000789706">
    <property type="component" value="Unassembled WGS sequence"/>
</dbReference>
<keyword evidence="2" id="KW-1185">Reference proteome</keyword>
<comment type="caution">
    <text evidence="1">The sequence shown here is derived from an EMBL/GenBank/DDBJ whole genome shotgun (WGS) entry which is preliminary data.</text>
</comment>
<gene>
    <name evidence="1" type="ORF">DEBURN_LOCUS5956</name>
</gene>
<dbReference type="EMBL" id="CAJVPK010000568">
    <property type="protein sequence ID" value="CAG8527097.1"/>
    <property type="molecule type" value="Genomic_DNA"/>
</dbReference>
<protein>
    <submittedName>
        <fullName evidence="1">241_t:CDS:1</fullName>
    </submittedName>
</protein>
<evidence type="ECO:0000313" key="2">
    <source>
        <dbReference type="Proteomes" id="UP000789706"/>
    </source>
</evidence>
<accession>A0A9N9ADN6</accession>
<dbReference type="AlphaFoldDB" id="A0A9N9ADN6"/>
<evidence type="ECO:0000313" key="1">
    <source>
        <dbReference type="EMBL" id="CAG8527097.1"/>
    </source>
</evidence>
<sequence>MEFKLLPKNQENFFYNIKIDPEDFQYCSYCWKKAVYYRMCNYCVKWDWGKCYDCGKPNCARRKCPDCEQIALIYTSEYSLPQTSENYEIDEPIEEGELEYCSICWDGEEIKNNINHEISTQHPEAYNISRPLSNLINTAKLFSRDSREDDLAIEWPDSNSVNINDEVNEKLKTNTLIQNEGNIQADFNLV</sequence>
<reference evidence="1" key="1">
    <citation type="submission" date="2021-06" db="EMBL/GenBank/DDBJ databases">
        <authorList>
            <person name="Kallberg Y."/>
            <person name="Tangrot J."/>
            <person name="Rosling A."/>
        </authorList>
    </citation>
    <scope>NUCLEOTIDE SEQUENCE</scope>
    <source>
        <strain evidence="1">AZ414A</strain>
    </source>
</reference>